<feature type="transmembrane region" description="Helical" evidence="6">
    <location>
        <begin position="240"/>
        <end position="261"/>
    </location>
</feature>
<feature type="transmembrane region" description="Helical" evidence="6">
    <location>
        <begin position="7"/>
        <end position="29"/>
    </location>
</feature>
<dbReference type="Proteomes" id="UP000011632">
    <property type="component" value="Unassembled WGS sequence"/>
</dbReference>
<dbReference type="PATRIC" id="fig|1227496.3.peg.3763"/>
<dbReference type="PANTHER" id="PTHR30250">
    <property type="entry name" value="PST FAMILY PREDICTED COLANIC ACID TRANSPORTER"/>
    <property type="match status" value="1"/>
</dbReference>
<feature type="transmembrane region" description="Helical" evidence="6">
    <location>
        <begin position="109"/>
        <end position="130"/>
    </location>
</feature>
<feature type="transmembrane region" description="Helical" evidence="6">
    <location>
        <begin position="282"/>
        <end position="301"/>
    </location>
</feature>
<dbReference type="InterPro" id="IPR050833">
    <property type="entry name" value="Poly_Biosynth_Transport"/>
</dbReference>
<feature type="transmembrane region" description="Helical" evidence="6">
    <location>
        <begin position="407"/>
        <end position="429"/>
    </location>
</feature>
<dbReference type="EMBL" id="AOID01000060">
    <property type="protein sequence ID" value="ELY63471.1"/>
    <property type="molecule type" value="Genomic_DNA"/>
</dbReference>
<evidence type="ECO:0000256" key="2">
    <source>
        <dbReference type="ARBA" id="ARBA00022475"/>
    </source>
</evidence>
<comment type="caution">
    <text evidence="7">The sequence shown here is derived from an EMBL/GenBank/DDBJ whole genome shotgun (WGS) entry which is preliminary data.</text>
</comment>
<feature type="transmembrane region" description="Helical" evidence="6">
    <location>
        <begin position="151"/>
        <end position="184"/>
    </location>
</feature>
<dbReference type="RefSeq" id="WP_006432836.1">
    <property type="nucleotide sequence ID" value="NZ_AOID01000060.1"/>
</dbReference>
<sequence length="476" mass="51047">MNIGRSSLKLFAAQFGSSILQFLGIAYFARVLGPSPLGVFFLFQALLGMLAIPANFGLSGAVEKRISEGKSQGAYLSSAIVLKITPLILIVVTILLFQSLINNYLGDDLAILLAVAIILQEASQLSIAVLKGELRVGETAILQVTRQIAWVGVGTAFVSLGFGSVALIYGLLTGLCLVLVWGWYKVSIIPDKPSREHAHSLIEYSKYNAVSSIGGYFYNWMDVAIIGLFLTQAHVGAYEIAWRVTSIVILLSRSIATTIFPQISKWDSKDAQDRIEDLLPQVLTPSLILVIPAFFGTVVLSEEILGLLFGSEYTIASLALIILMFDQVTEAGQVVLGRSLQAVNRPDLAARATVAGVVINLGLNLALVKPFGITGAAVATMIASLISGLLLHGFYLSQIVPIKIPSLELASCAIAAVGMTILIQTVIVIVGVGSIAKLLIMVALGAVIYTILLFSSPRMRTKMKIYFETISTRESQ</sequence>
<dbReference type="Pfam" id="PF13440">
    <property type="entry name" value="Polysacc_synt_3"/>
    <property type="match status" value="1"/>
</dbReference>
<keyword evidence="4 6" id="KW-1133">Transmembrane helix</keyword>
<keyword evidence="5 6" id="KW-0472">Membrane</keyword>
<feature type="transmembrane region" description="Helical" evidence="6">
    <location>
        <begin position="41"/>
        <end position="62"/>
    </location>
</feature>
<dbReference type="PANTHER" id="PTHR30250:SF11">
    <property type="entry name" value="O-ANTIGEN TRANSPORTER-RELATED"/>
    <property type="match status" value="1"/>
</dbReference>
<name>L9XPX0_9EURY</name>
<evidence type="ECO:0000256" key="4">
    <source>
        <dbReference type="ARBA" id="ARBA00022989"/>
    </source>
</evidence>
<feature type="transmembrane region" description="Helical" evidence="6">
    <location>
        <begin position="373"/>
        <end position="395"/>
    </location>
</feature>
<comment type="subcellular location">
    <subcellularLocation>
        <location evidence="1">Cell membrane</location>
        <topology evidence="1">Multi-pass membrane protein</topology>
    </subcellularLocation>
</comment>
<keyword evidence="3 6" id="KW-0812">Transmembrane</keyword>
<feature type="transmembrane region" description="Helical" evidence="6">
    <location>
        <begin position="74"/>
        <end position="97"/>
    </location>
</feature>
<dbReference type="AlphaFoldDB" id="L9XPX0"/>
<evidence type="ECO:0000313" key="7">
    <source>
        <dbReference type="EMBL" id="ELY63471.1"/>
    </source>
</evidence>
<feature type="transmembrane region" description="Helical" evidence="6">
    <location>
        <begin position="435"/>
        <end position="454"/>
    </location>
</feature>
<dbReference type="OrthoDB" id="112053at2157"/>
<dbReference type="GO" id="GO:0005886">
    <property type="term" value="C:plasma membrane"/>
    <property type="evidence" value="ECO:0007669"/>
    <property type="project" value="UniProtKB-SubCell"/>
</dbReference>
<evidence type="ECO:0000256" key="6">
    <source>
        <dbReference type="SAM" id="Phobius"/>
    </source>
</evidence>
<evidence type="ECO:0000256" key="5">
    <source>
        <dbReference type="ARBA" id="ARBA00023136"/>
    </source>
</evidence>
<evidence type="ECO:0000256" key="1">
    <source>
        <dbReference type="ARBA" id="ARBA00004651"/>
    </source>
</evidence>
<evidence type="ECO:0000313" key="8">
    <source>
        <dbReference type="Proteomes" id="UP000011632"/>
    </source>
</evidence>
<feature type="transmembrane region" description="Helical" evidence="6">
    <location>
        <begin position="313"/>
        <end position="336"/>
    </location>
</feature>
<reference evidence="7 8" key="1">
    <citation type="journal article" date="2014" name="PLoS Genet.">
        <title>Phylogenetically driven sequencing of extremely halophilic archaea reveals strategies for static and dynamic osmo-response.</title>
        <authorList>
            <person name="Becker E.A."/>
            <person name="Seitzer P.M."/>
            <person name="Tritt A."/>
            <person name="Larsen D."/>
            <person name="Krusor M."/>
            <person name="Yao A.I."/>
            <person name="Wu D."/>
            <person name="Madern D."/>
            <person name="Eisen J.A."/>
            <person name="Darling A.E."/>
            <person name="Facciotti M.T."/>
        </authorList>
    </citation>
    <scope>NUCLEOTIDE SEQUENCE [LARGE SCALE GENOMIC DNA]</scope>
    <source>
        <strain evidence="7 8">JCM 10478</strain>
    </source>
</reference>
<protein>
    <submittedName>
        <fullName evidence="7">Membrane protein involved in the export of O-antigen and teichoic acid</fullName>
    </submittedName>
</protein>
<proteinExistence type="predicted"/>
<gene>
    <name evidence="7" type="ORF">C489_18706</name>
</gene>
<dbReference type="STRING" id="1227496.C489_18706"/>
<keyword evidence="2" id="KW-1003">Cell membrane</keyword>
<accession>L9XPX0</accession>
<keyword evidence="8" id="KW-1185">Reference proteome</keyword>
<evidence type="ECO:0000256" key="3">
    <source>
        <dbReference type="ARBA" id="ARBA00022692"/>
    </source>
</evidence>
<organism evidence="7 8">
    <name type="scientific">Natrinema versiforme JCM 10478</name>
    <dbReference type="NCBI Taxonomy" id="1227496"/>
    <lineage>
        <taxon>Archaea</taxon>
        <taxon>Methanobacteriati</taxon>
        <taxon>Methanobacteriota</taxon>
        <taxon>Stenosarchaea group</taxon>
        <taxon>Halobacteria</taxon>
        <taxon>Halobacteriales</taxon>
        <taxon>Natrialbaceae</taxon>
        <taxon>Natrinema</taxon>
    </lineage>
</organism>
<dbReference type="CDD" id="cd13128">
    <property type="entry name" value="MATE_Wzx_like"/>
    <property type="match status" value="1"/>
</dbReference>